<evidence type="ECO:0000313" key="3">
    <source>
        <dbReference type="Proteomes" id="UP000095287"/>
    </source>
</evidence>
<keyword evidence="3" id="KW-1185">Reference proteome</keyword>
<feature type="signal peptide" evidence="2">
    <location>
        <begin position="1"/>
        <end position="18"/>
    </location>
</feature>
<dbReference type="Proteomes" id="UP000095287">
    <property type="component" value="Unplaced"/>
</dbReference>
<name>A0A1I7YHZ1_9BILA</name>
<organism evidence="3 4">
    <name type="scientific">Steinernema glaseri</name>
    <dbReference type="NCBI Taxonomy" id="37863"/>
    <lineage>
        <taxon>Eukaryota</taxon>
        <taxon>Metazoa</taxon>
        <taxon>Ecdysozoa</taxon>
        <taxon>Nematoda</taxon>
        <taxon>Chromadorea</taxon>
        <taxon>Rhabditida</taxon>
        <taxon>Tylenchina</taxon>
        <taxon>Panagrolaimomorpha</taxon>
        <taxon>Strongyloidoidea</taxon>
        <taxon>Steinernematidae</taxon>
        <taxon>Steinernema</taxon>
    </lineage>
</organism>
<feature type="compositionally biased region" description="Basic and acidic residues" evidence="1">
    <location>
        <begin position="25"/>
        <end position="35"/>
    </location>
</feature>
<evidence type="ECO:0000256" key="2">
    <source>
        <dbReference type="SAM" id="SignalP"/>
    </source>
</evidence>
<dbReference type="WBParaSite" id="L893_g16608.t1">
    <property type="protein sequence ID" value="L893_g16608.t1"/>
    <property type="gene ID" value="L893_g16608"/>
</dbReference>
<sequence>MFAVGFLVFARGLWRVEHAVGAGLARKDTDEEHKASSSMPTWPRGAEKSKDKWTRPLITLVNSGILELSDFNNEMRLMINGFIVEGSRREKHEYLGWMRCLEGQALIGENTGIAHPGHLREYVLMISGVIDGCVALLILLW</sequence>
<dbReference type="AlphaFoldDB" id="A0A1I7YHZ1"/>
<feature type="region of interest" description="Disordered" evidence="1">
    <location>
        <begin position="25"/>
        <end position="48"/>
    </location>
</feature>
<feature type="chain" id="PRO_5009312171" evidence="2">
    <location>
        <begin position="19"/>
        <end position="141"/>
    </location>
</feature>
<reference evidence="4" key="1">
    <citation type="submission" date="2016-11" db="UniProtKB">
        <authorList>
            <consortium name="WormBaseParasite"/>
        </authorList>
    </citation>
    <scope>IDENTIFICATION</scope>
</reference>
<keyword evidence="2" id="KW-0732">Signal</keyword>
<accession>A0A1I7YHZ1</accession>
<evidence type="ECO:0000256" key="1">
    <source>
        <dbReference type="SAM" id="MobiDB-lite"/>
    </source>
</evidence>
<protein>
    <submittedName>
        <fullName evidence="4">Recep_L_domain domain-containing protein</fullName>
    </submittedName>
</protein>
<proteinExistence type="predicted"/>
<evidence type="ECO:0000313" key="4">
    <source>
        <dbReference type="WBParaSite" id="L893_g16608.t1"/>
    </source>
</evidence>